<dbReference type="Gene3D" id="3.30.70.1740">
    <property type="entry name" value="Bypass-of-forespore C, C-terminal domain"/>
    <property type="match status" value="1"/>
</dbReference>
<dbReference type="EMBL" id="JAUSUB010000006">
    <property type="protein sequence ID" value="MDQ0269885.1"/>
    <property type="molecule type" value="Genomic_DNA"/>
</dbReference>
<organism evidence="4 5">
    <name type="scientific">Cytobacillus purgationiresistens</name>
    <dbReference type="NCBI Taxonomy" id="863449"/>
    <lineage>
        <taxon>Bacteria</taxon>
        <taxon>Bacillati</taxon>
        <taxon>Bacillota</taxon>
        <taxon>Bacilli</taxon>
        <taxon>Bacillales</taxon>
        <taxon>Bacillaceae</taxon>
        <taxon>Cytobacillus</taxon>
    </lineage>
</organism>
<dbReference type="Pfam" id="PF08955">
    <property type="entry name" value="BofC_C"/>
    <property type="match status" value="1"/>
</dbReference>
<feature type="chain" id="PRO_5046077781" evidence="1">
    <location>
        <begin position="23"/>
        <end position="179"/>
    </location>
</feature>
<gene>
    <name evidence="4" type="ORF">J2S17_001757</name>
</gene>
<evidence type="ECO:0000259" key="3">
    <source>
        <dbReference type="Pfam" id="PF08977"/>
    </source>
</evidence>
<dbReference type="RefSeq" id="WP_307473824.1">
    <property type="nucleotide sequence ID" value="NZ_JAUSUB010000006.1"/>
</dbReference>
<keyword evidence="1" id="KW-0732">Signal</keyword>
<dbReference type="InterPro" id="IPR038118">
    <property type="entry name" value="BOFC_N_sf"/>
</dbReference>
<dbReference type="InterPro" id="IPR015050">
    <property type="entry name" value="BofC_C"/>
</dbReference>
<evidence type="ECO:0000313" key="4">
    <source>
        <dbReference type="EMBL" id="MDQ0269885.1"/>
    </source>
</evidence>
<evidence type="ECO:0000256" key="1">
    <source>
        <dbReference type="SAM" id="SignalP"/>
    </source>
</evidence>
<sequence length="179" mass="20492">MTTKRALFLTLALLVMSPFVHDWAGFHASAEEIARSIDERSSSLNMNVILERVYLDGEVSEEAVVETISSYEDFWSKYSGWNLMNMNKGEIVFRRQIDDISPLLKANGYFGITDEGVLTIYNGKPQKANIIQSFFQIDLGKLESTKCEKLKQGIPIMTKDRYMEVLEIFKPYSFIEHAS</sequence>
<dbReference type="Proteomes" id="UP001238088">
    <property type="component" value="Unassembled WGS sequence"/>
</dbReference>
<feature type="signal peptide" evidence="1">
    <location>
        <begin position="1"/>
        <end position="22"/>
    </location>
</feature>
<name>A0ABU0AII4_9BACI</name>
<dbReference type="Gene3D" id="3.10.20.420">
    <property type="entry name" value="Bypass-of-forespore C, N-terminal domain"/>
    <property type="match status" value="1"/>
</dbReference>
<comment type="caution">
    <text evidence="4">The sequence shown here is derived from an EMBL/GenBank/DDBJ whole genome shotgun (WGS) entry which is preliminary data.</text>
</comment>
<keyword evidence="5" id="KW-1185">Reference proteome</keyword>
<feature type="domain" description="Bypass-of-forespore C N-terminal" evidence="3">
    <location>
        <begin position="46"/>
        <end position="96"/>
    </location>
</feature>
<protein>
    <submittedName>
        <fullName evidence="4">Forespore regulator of the sigma-K checkpoint</fullName>
    </submittedName>
</protein>
<accession>A0ABU0AII4</accession>
<feature type="domain" description="Bypass of forespore C C-terminal" evidence="2">
    <location>
        <begin position="98"/>
        <end position="170"/>
    </location>
</feature>
<evidence type="ECO:0000259" key="2">
    <source>
        <dbReference type="Pfam" id="PF08955"/>
    </source>
</evidence>
<dbReference type="Pfam" id="PF08977">
    <property type="entry name" value="BOFC_N"/>
    <property type="match status" value="1"/>
</dbReference>
<reference evidence="4 5" key="1">
    <citation type="submission" date="2023-07" db="EMBL/GenBank/DDBJ databases">
        <title>Genomic Encyclopedia of Type Strains, Phase IV (KMG-IV): sequencing the most valuable type-strain genomes for metagenomic binning, comparative biology and taxonomic classification.</title>
        <authorList>
            <person name="Goeker M."/>
        </authorList>
    </citation>
    <scope>NUCLEOTIDE SEQUENCE [LARGE SCALE GENOMIC DNA]</scope>
    <source>
        <strain evidence="4 5">DSM 23494</strain>
    </source>
</reference>
<dbReference type="InterPro" id="IPR015071">
    <property type="entry name" value="BOFC_N"/>
</dbReference>
<proteinExistence type="predicted"/>
<dbReference type="InterPro" id="IPR038117">
    <property type="entry name" value="BofC_C_sf"/>
</dbReference>
<evidence type="ECO:0000313" key="5">
    <source>
        <dbReference type="Proteomes" id="UP001238088"/>
    </source>
</evidence>